<reference evidence="1 2" key="1">
    <citation type="submission" date="2016-10" db="EMBL/GenBank/DDBJ databases">
        <authorList>
            <person name="Varghese N."/>
            <person name="Submissions S."/>
        </authorList>
    </citation>
    <scope>NUCLEOTIDE SEQUENCE [LARGE SCALE GENOMIC DNA]</scope>
    <source>
        <strain evidence="1 2">BS0292</strain>
    </source>
</reference>
<proteinExistence type="predicted"/>
<accession>A0AB38BMU9</accession>
<dbReference type="Proteomes" id="UP000183083">
    <property type="component" value="Unassembled WGS sequence"/>
</dbReference>
<organism evidence="1 2">
    <name type="scientific">Pseudomonas syringae</name>
    <dbReference type="NCBI Taxonomy" id="317"/>
    <lineage>
        <taxon>Bacteria</taxon>
        <taxon>Pseudomonadati</taxon>
        <taxon>Pseudomonadota</taxon>
        <taxon>Gammaproteobacteria</taxon>
        <taxon>Pseudomonadales</taxon>
        <taxon>Pseudomonadaceae</taxon>
        <taxon>Pseudomonas</taxon>
    </lineage>
</organism>
<evidence type="ECO:0000313" key="2">
    <source>
        <dbReference type="Proteomes" id="UP000183083"/>
    </source>
</evidence>
<protein>
    <submittedName>
        <fullName evidence="1">Uncharacterized protein</fullName>
    </submittedName>
</protein>
<name>A0AB38BMU9_PSESX</name>
<comment type="caution">
    <text evidence="1">The sequence shown here is derived from an EMBL/GenBank/DDBJ whole genome shotgun (WGS) entry which is preliminary data.</text>
</comment>
<dbReference type="RefSeq" id="WP_074907299.1">
    <property type="nucleotide sequence ID" value="NZ_FOVV01000001.1"/>
</dbReference>
<evidence type="ECO:0000313" key="1">
    <source>
        <dbReference type="EMBL" id="SFN57648.1"/>
    </source>
</evidence>
<sequence length="289" mass="32057">MFIKTDFEADWTAELRRIMEDDWAMDLAAVMPQELAVLFFHAGKRRIEPRPRAVKISTAFACPAEYQSRWAALVVKIEAGDDLSPHLSLRIEDVMGKDPLLLDWGVYHLHLGQAPHPKNQSFVERTGPVVFGFPTVDAFHAIGVYEHGAWSDGSVIEIMHSNWPHLTQRAQIQGTGMSLTQNYTDEDRGKLRAVGINLITPLSDGTFLFPVGGGYSGNGISAEGVIASDRERELIKEIQNQIHAQTDVIEQALRAEGYDGGSEVIARLNFNKGAIWVTFEGFTATVPIE</sequence>
<dbReference type="AlphaFoldDB" id="A0AB38BMU9"/>
<dbReference type="EMBL" id="FOVV01000001">
    <property type="protein sequence ID" value="SFN57648.1"/>
    <property type="molecule type" value="Genomic_DNA"/>
</dbReference>
<gene>
    <name evidence="1" type="ORF">SAMN05444065_101274</name>
</gene>